<protein>
    <submittedName>
        <fullName evidence="2">Uncharacterized protein</fullName>
    </submittedName>
</protein>
<feature type="region of interest" description="Disordered" evidence="1">
    <location>
        <begin position="88"/>
        <end position="110"/>
    </location>
</feature>
<dbReference type="AlphaFoldDB" id="A0A934JAW8"/>
<dbReference type="EMBL" id="JAELUP010000107">
    <property type="protein sequence ID" value="MBJ6363816.1"/>
    <property type="molecule type" value="Genomic_DNA"/>
</dbReference>
<dbReference type="Proteomes" id="UP000640274">
    <property type="component" value="Unassembled WGS sequence"/>
</dbReference>
<gene>
    <name evidence="2" type="ORF">JFN88_21620</name>
</gene>
<dbReference type="RefSeq" id="WP_199021407.1">
    <property type="nucleotide sequence ID" value="NZ_JAELUP010000107.1"/>
</dbReference>
<comment type="caution">
    <text evidence="2">The sequence shown here is derived from an EMBL/GenBank/DDBJ whole genome shotgun (WGS) entry which is preliminary data.</text>
</comment>
<organism evidence="2 3">
    <name type="scientific">Paenibacillus roseus</name>
    <dbReference type="NCBI Taxonomy" id="2798579"/>
    <lineage>
        <taxon>Bacteria</taxon>
        <taxon>Bacillati</taxon>
        <taxon>Bacillota</taxon>
        <taxon>Bacilli</taxon>
        <taxon>Bacillales</taxon>
        <taxon>Paenibacillaceae</taxon>
        <taxon>Paenibacillus</taxon>
    </lineage>
</organism>
<evidence type="ECO:0000313" key="2">
    <source>
        <dbReference type="EMBL" id="MBJ6363816.1"/>
    </source>
</evidence>
<evidence type="ECO:0000313" key="3">
    <source>
        <dbReference type="Proteomes" id="UP000640274"/>
    </source>
</evidence>
<sequence>MSRLEKEWEVKMELIASITQSQAALARILNSVADLTEHSPGMAKRLQENLASLTGLQEMIARKIAGISWRRPSRGKPGRIWLAHEKLGVGGRGNKDGQEKENSWTKNNRRFQAQTHIEPKVCYWRKAQSQTSYLQQAESRQKGQETAQEVDSQPY</sequence>
<accession>A0A934JAW8</accession>
<name>A0A934JAW8_9BACL</name>
<reference evidence="2" key="1">
    <citation type="submission" date="2020-12" db="EMBL/GenBank/DDBJ databases">
        <authorList>
            <person name="Huq M.A."/>
        </authorList>
    </citation>
    <scope>NUCLEOTIDE SEQUENCE</scope>
    <source>
        <strain evidence="2">MAHUQ-46</strain>
    </source>
</reference>
<evidence type="ECO:0000256" key="1">
    <source>
        <dbReference type="SAM" id="MobiDB-lite"/>
    </source>
</evidence>
<feature type="compositionally biased region" description="Basic and acidic residues" evidence="1">
    <location>
        <begin position="88"/>
        <end position="103"/>
    </location>
</feature>
<feature type="region of interest" description="Disordered" evidence="1">
    <location>
        <begin position="134"/>
        <end position="155"/>
    </location>
</feature>
<keyword evidence="3" id="KW-1185">Reference proteome</keyword>
<proteinExistence type="predicted"/>